<name>A0A9D4GU45_DREPO</name>
<organism evidence="1 2">
    <name type="scientific">Dreissena polymorpha</name>
    <name type="common">Zebra mussel</name>
    <name type="synonym">Mytilus polymorpha</name>
    <dbReference type="NCBI Taxonomy" id="45954"/>
    <lineage>
        <taxon>Eukaryota</taxon>
        <taxon>Metazoa</taxon>
        <taxon>Spiralia</taxon>
        <taxon>Lophotrochozoa</taxon>
        <taxon>Mollusca</taxon>
        <taxon>Bivalvia</taxon>
        <taxon>Autobranchia</taxon>
        <taxon>Heteroconchia</taxon>
        <taxon>Euheterodonta</taxon>
        <taxon>Imparidentia</taxon>
        <taxon>Neoheterodontei</taxon>
        <taxon>Myida</taxon>
        <taxon>Dreissenoidea</taxon>
        <taxon>Dreissenidae</taxon>
        <taxon>Dreissena</taxon>
    </lineage>
</organism>
<evidence type="ECO:0000313" key="1">
    <source>
        <dbReference type="EMBL" id="KAH3823028.1"/>
    </source>
</evidence>
<dbReference type="Proteomes" id="UP000828390">
    <property type="component" value="Unassembled WGS sequence"/>
</dbReference>
<protein>
    <submittedName>
        <fullName evidence="1">Uncharacterized protein</fullName>
    </submittedName>
</protein>
<comment type="caution">
    <text evidence="1">The sequence shown here is derived from an EMBL/GenBank/DDBJ whole genome shotgun (WGS) entry which is preliminary data.</text>
</comment>
<proteinExistence type="predicted"/>
<reference evidence="1" key="2">
    <citation type="submission" date="2020-11" db="EMBL/GenBank/DDBJ databases">
        <authorList>
            <person name="McCartney M.A."/>
            <person name="Auch B."/>
            <person name="Kono T."/>
            <person name="Mallez S."/>
            <person name="Becker A."/>
            <person name="Gohl D.M."/>
            <person name="Silverstein K.A.T."/>
            <person name="Koren S."/>
            <person name="Bechman K.B."/>
            <person name="Herman A."/>
            <person name="Abrahante J.E."/>
            <person name="Garbe J."/>
        </authorList>
    </citation>
    <scope>NUCLEOTIDE SEQUENCE</scope>
    <source>
        <strain evidence="1">Duluth1</strain>
        <tissue evidence="1">Whole animal</tissue>
    </source>
</reference>
<accession>A0A9D4GU45</accession>
<gene>
    <name evidence="1" type="ORF">DPMN_124823</name>
</gene>
<sequence>MIFNVPLHSSTRRTRSHVTKFQSQVGCKGKDVPGSCDQVSKSSGLSEYGRTRVMLDMA</sequence>
<keyword evidence="2" id="KW-1185">Reference proteome</keyword>
<dbReference type="AlphaFoldDB" id="A0A9D4GU45"/>
<reference evidence="1" key="1">
    <citation type="journal article" date="2019" name="bioRxiv">
        <title>The Genome of the Zebra Mussel, Dreissena polymorpha: A Resource for Invasive Species Research.</title>
        <authorList>
            <person name="McCartney M.A."/>
            <person name="Auch B."/>
            <person name="Kono T."/>
            <person name="Mallez S."/>
            <person name="Zhang Y."/>
            <person name="Obille A."/>
            <person name="Becker A."/>
            <person name="Abrahante J.E."/>
            <person name="Garbe J."/>
            <person name="Badalamenti J.P."/>
            <person name="Herman A."/>
            <person name="Mangelson H."/>
            <person name="Liachko I."/>
            <person name="Sullivan S."/>
            <person name="Sone E.D."/>
            <person name="Koren S."/>
            <person name="Silverstein K.A.T."/>
            <person name="Beckman K.B."/>
            <person name="Gohl D.M."/>
        </authorList>
    </citation>
    <scope>NUCLEOTIDE SEQUENCE</scope>
    <source>
        <strain evidence="1">Duluth1</strain>
        <tissue evidence="1">Whole animal</tissue>
    </source>
</reference>
<evidence type="ECO:0000313" key="2">
    <source>
        <dbReference type="Proteomes" id="UP000828390"/>
    </source>
</evidence>
<dbReference type="EMBL" id="JAIWYP010000005">
    <property type="protein sequence ID" value="KAH3823028.1"/>
    <property type="molecule type" value="Genomic_DNA"/>
</dbReference>